<dbReference type="PANTHER" id="PTHR22916:SF51">
    <property type="entry name" value="GLYCOSYLTRANSFERASE EPSH-RELATED"/>
    <property type="match status" value="1"/>
</dbReference>
<evidence type="ECO:0000256" key="1">
    <source>
        <dbReference type="ARBA" id="ARBA00022676"/>
    </source>
</evidence>
<reference evidence="4 5" key="1">
    <citation type="submission" date="2016-10" db="EMBL/GenBank/DDBJ databases">
        <authorList>
            <person name="de Groot N.N."/>
        </authorList>
    </citation>
    <scope>NUCLEOTIDE SEQUENCE [LARGE SCALE GENOMIC DNA]</scope>
    <source>
        <strain evidence="4 5">TC2-24</strain>
    </source>
</reference>
<proteinExistence type="predicted"/>
<dbReference type="Gene3D" id="3.90.550.10">
    <property type="entry name" value="Spore Coat Polysaccharide Biosynthesis Protein SpsA, Chain A"/>
    <property type="match status" value="1"/>
</dbReference>
<dbReference type="PANTHER" id="PTHR22916">
    <property type="entry name" value="GLYCOSYLTRANSFERASE"/>
    <property type="match status" value="1"/>
</dbReference>
<gene>
    <name evidence="4" type="ORF">SAMN04487850_2121</name>
</gene>
<dbReference type="CDD" id="cd00761">
    <property type="entry name" value="Glyco_tranf_GTA_type"/>
    <property type="match status" value="1"/>
</dbReference>
<dbReference type="GO" id="GO:0016758">
    <property type="term" value="F:hexosyltransferase activity"/>
    <property type="evidence" value="ECO:0007669"/>
    <property type="project" value="UniProtKB-ARBA"/>
</dbReference>
<dbReference type="SUPFAM" id="SSF53448">
    <property type="entry name" value="Nucleotide-diphospho-sugar transferases"/>
    <property type="match status" value="1"/>
</dbReference>
<accession>A0A1I0Q0H3</accession>
<dbReference type="RefSeq" id="WP_091916452.1">
    <property type="nucleotide sequence ID" value="NZ_FOIQ01000005.1"/>
</dbReference>
<evidence type="ECO:0000256" key="2">
    <source>
        <dbReference type="ARBA" id="ARBA00022679"/>
    </source>
</evidence>
<evidence type="ECO:0000313" key="4">
    <source>
        <dbReference type="EMBL" id="SEW20458.1"/>
    </source>
</evidence>
<keyword evidence="1" id="KW-0328">Glycosyltransferase</keyword>
<name>A0A1I0Q0H3_9BACT</name>
<keyword evidence="2 4" id="KW-0808">Transferase</keyword>
<feature type="domain" description="Glycosyltransferase 2-like" evidence="3">
    <location>
        <begin position="4"/>
        <end position="125"/>
    </location>
</feature>
<protein>
    <submittedName>
        <fullName evidence="4">Glycosyl transferase family 2</fullName>
    </submittedName>
</protein>
<sequence>MKISIIVPVYNTEKYLKRCIDSILSQNYADFELLLVDDGSTDGSGALCDSYQQKDSRVRVFHQKNAGVSAARNYGVDQAQGEWVCFVDSDDEVLPDYLSDMIKAADTEECLVIGNICKSRLTGLLMEDVYLDGKEMVRYLLDHSVLQLSGPVAKLFNRTVLMKNDIRFPVGVHYGEDMIHFFRYLNKIHRVVLLKSENYLVNMRDGSLSTSYYSFESEYECFQNCLSEMTAFVGRLDVSPEEQTELVWRNRTSDTFLRCVKCLYAGTSSYNYQERLHLLRGIPKAYFLNFGRYFRPQGFSSKLITFLVRHRLFTLLLLTGSVYEQHGTLKKLIGWRR</sequence>
<dbReference type="Pfam" id="PF00535">
    <property type="entry name" value="Glycos_transf_2"/>
    <property type="match status" value="1"/>
</dbReference>
<dbReference type="InterPro" id="IPR001173">
    <property type="entry name" value="Glyco_trans_2-like"/>
</dbReference>
<keyword evidence="5" id="KW-1185">Reference proteome</keyword>
<dbReference type="AlphaFoldDB" id="A0A1I0Q0H3"/>
<dbReference type="InterPro" id="IPR029044">
    <property type="entry name" value="Nucleotide-diphossugar_trans"/>
</dbReference>
<evidence type="ECO:0000259" key="3">
    <source>
        <dbReference type="Pfam" id="PF00535"/>
    </source>
</evidence>
<dbReference type="Proteomes" id="UP000199373">
    <property type="component" value="Unassembled WGS sequence"/>
</dbReference>
<evidence type="ECO:0000313" key="5">
    <source>
        <dbReference type="Proteomes" id="UP000199373"/>
    </source>
</evidence>
<dbReference type="EMBL" id="FOIQ01000005">
    <property type="protein sequence ID" value="SEW20458.1"/>
    <property type="molecule type" value="Genomic_DNA"/>
</dbReference>
<organism evidence="4 5">
    <name type="scientific">Prevotella aff. ruminicola Tc2-24</name>
    <dbReference type="NCBI Taxonomy" id="81582"/>
    <lineage>
        <taxon>Bacteria</taxon>
        <taxon>Pseudomonadati</taxon>
        <taxon>Bacteroidota</taxon>
        <taxon>Bacteroidia</taxon>
        <taxon>Bacteroidales</taxon>
        <taxon>Prevotellaceae</taxon>
        <taxon>Prevotella</taxon>
    </lineage>
</organism>